<dbReference type="PANTHER" id="PTHR22916:SF51">
    <property type="entry name" value="GLYCOSYLTRANSFERASE EPSH-RELATED"/>
    <property type="match status" value="1"/>
</dbReference>
<name>A0A5B7SRN1_9FLAO</name>
<evidence type="ECO:0000259" key="3">
    <source>
        <dbReference type="Pfam" id="PF00535"/>
    </source>
</evidence>
<proteinExistence type="predicted"/>
<dbReference type="Gene3D" id="3.90.550.10">
    <property type="entry name" value="Spore Coat Polysaccharide Biosynthesis Protein SpsA, Chain A"/>
    <property type="match status" value="1"/>
</dbReference>
<keyword evidence="5" id="KW-1185">Reference proteome</keyword>
<organism evidence="4 5">
    <name type="scientific">Aggregatimonas sangjinii</name>
    <dbReference type="NCBI Taxonomy" id="2583587"/>
    <lineage>
        <taxon>Bacteria</taxon>
        <taxon>Pseudomonadati</taxon>
        <taxon>Bacteroidota</taxon>
        <taxon>Flavobacteriia</taxon>
        <taxon>Flavobacteriales</taxon>
        <taxon>Flavobacteriaceae</taxon>
        <taxon>Aggregatimonas</taxon>
    </lineage>
</organism>
<dbReference type="CDD" id="cd00761">
    <property type="entry name" value="Glyco_tranf_GTA_type"/>
    <property type="match status" value="1"/>
</dbReference>
<evidence type="ECO:0000313" key="5">
    <source>
        <dbReference type="Proteomes" id="UP000310017"/>
    </source>
</evidence>
<dbReference type="InterPro" id="IPR029044">
    <property type="entry name" value="Nucleotide-diphossugar_trans"/>
</dbReference>
<dbReference type="SUPFAM" id="SSF53448">
    <property type="entry name" value="Nucleotide-diphospho-sugar transferases"/>
    <property type="match status" value="1"/>
</dbReference>
<evidence type="ECO:0000313" key="4">
    <source>
        <dbReference type="EMBL" id="QCW99660.1"/>
    </source>
</evidence>
<dbReference type="RefSeq" id="WP_138852013.1">
    <property type="nucleotide sequence ID" value="NZ_CP040710.1"/>
</dbReference>
<accession>A0A5B7SRN1</accession>
<dbReference type="OrthoDB" id="9815829at2"/>
<feature type="domain" description="Glycosyltransferase 2-like" evidence="3">
    <location>
        <begin position="8"/>
        <end position="170"/>
    </location>
</feature>
<dbReference type="Pfam" id="PF00535">
    <property type="entry name" value="Glycos_transf_2"/>
    <property type="match status" value="1"/>
</dbReference>
<dbReference type="Proteomes" id="UP000310017">
    <property type="component" value="Chromosome"/>
</dbReference>
<dbReference type="AlphaFoldDB" id="A0A5B7SRN1"/>
<reference evidence="4 5" key="1">
    <citation type="submission" date="2019-05" db="EMBL/GenBank/DDBJ databases">
        <title>Genome sequencing of F202Z8.</title>
        <authorList>
            <person name="Kwon Y.M."/>
        </authorList>
    </citation>
    <scope>NUCLEOTIDE SEQUENCE [LARGE SCALE GENOMIC DNA]</scope>
    <source>
        <strain evidence="4 5">F202Z8</strain>
    </source>
</reference>
<evidence type="ECO:0000256" key="1">
    <source>
        <dbReference type="ARBA" id="ARBA00022676"/>
    </source>
</evidence>
<keyword evidence="2 4" id="KW-0808">Transferase</keyword>
<evidence type="ECO:0000256" key="2">
    <source>
        <dbReference type="ARBA" id="ARBA00022679"/>
    </source>
</evidence>
<dbReference type="GO" id="GO:0016758">
    <property type="term" value="F:hexosyltransferase activity"/>
    <property type="evidence" value="ECO:0007669"/>
    <property type="project" value="UniProtKB-ARBA"/>
</dbReference>
<dbReference type="PANTHER" id="PTHR22916">
    <property type="entry name" value="GLYCOSYLTRANSFERASE"/>
    <property type="match status" value="1"/>
</dbReference>
<protein>
    <submittedName>
        <fullName evidence="4">Glycosyltransferase family 2 protein</fullName>
    </submittedName>
</protein>
<dbReference type="KEGG" id="asag:FGM00_05935"/>
<dbReference type="InterPro" id="IPR001173">
    <property type="entry name" value="Glyco_trans_2-like"/>
</dbReference>
<keyword evidence="1" id="KW-0328">Glycosyltransferase</keyword>
<sequence>MKRNDKISVIVPVYKAEKYLHRCVDSILDQTYTNLEVILVDDGSPDLCPQICDDYLKKDERIKVFHQENKGASGARNNGLNNATGDYIAFVDSDDWLDREMYFEMMKLMTTHSQGVVECNLVNRFEDTYKKPEHDRKVEIQDSLTAMTRIIANQDFSACTRLYSRDVIGDLRFKEGVMAEDVYFAVTLIDSIDSLVFISDPFYNYFNLGDSVTRGPYKLKSLDSLEAARFVNEKINNDPKYDSLKSITKRFVTEMLLMNYKGINHNHKVDPKQVHRQQIKKEFAKYVDAENSSISLRIAQYTPVKWYNALVRINRWLKGGAH</sequence>
<dbReference type="EMBL" id="CP040710">
    <property type="protein sequence ID" value="QCW99660.1"/>
    <property type="molecule type" value="Genomic_DNA"/>
</dbReference>
<gene>
    <name evidence="4" type="ORF">FGM00_05935</name>
</gene>